<dbReference type="InterPro" id="IPR003952">
    <property type="entry name" value="FRD_SDH_FAD_BS"/>
</dbReference>
<keyword evidence="9" id="KW-0560">Oxidoreductase</keyword>
<evidence type="ECO:0000256" key="2">
    <source>
        <dbReference type="ARBA" id="ARBA00004170"/>
    </source>
</evidence>
<dbReference type="PROSITE" id="PS00504">
    <property type="entry name" value="FRD_SDH_FAD_BINDING"/>
    <property type="match status" value="1"/>
</dbReference>
<dbReference type="Gene3D" id="3.50.50.60">
    <property type="entry name" value="FAD/NAD(P)-binding domain"/>
    <property type="match status" value="1"/>
</dbReference>
<evidence type="ECO:0000259" key="11">
    <source>
        <dbReference type="Pfam" id="PF00890"/>
    </source>
</evidence>
<evidence type="ECO:0000256" key="7">
    <source>
        <dbReference type="ARBA" id="ARBA00022827"/>
    </source>
</evidence>
<dbReference type="InterPro" id="IPR015939">
    <property type="entry name" value="Fum_Rdtase/Succ_DH_flav-like_C"/>
</dbReference>
<dbReference type="PRINTS" id="PR00411">
    <property type="entry name" value="PNDRDTASEI"/>
</dbReference>
<keyword evidence="10" id="KW-0472">Membrane</keyword>
<dbReference type="Pfam" id="PF02910">
    <property type="entry name" value="Succ_DH_flav_C"/>
    <property type="match status" value="1"/>
</dbReference>
<comment type="similarity">
    <text evidence="3">Belongs to the FAD-dependent oxidoreductase 2 family. FRD/SDH subfamily.</text>
</comment>
<evidence type="ECO:0000259" key="12">
    <source>
        <dbReference type="Pfam" id="PF02910"/>
    </source>
</evidence>
<evidence type="ECO:0000256" key="8">
    <source>
        <dbReference type="ARBA" id="ARBA00022982"/>
    </source>
</evidence>
<dbReference type="NCBIfam" id="TIGR01812">
    <property type="entry name" value="sdhA_frdA_Gneg"/>
    <property type="match status" value="1"/>
</dbReference>
<dbReference type="GO" id="GO:0008177">
    <property type="term" value="F:succinate dehydrogenase (quinone) activity"/>
    <property type="evidence" value="ECO:0007669"/>
    <property type="project" value="UniProtKB-EC"/>
</dbReference>
<dbReference type="FunFam" id="3.90.700.10:FF:000005">
    <property type="entry name" value="Succinate dehydrogenase flavoprotein subunit"/>
    <property type="match status" value="1"/>
</dbReference>
<dbReference type="PIRSF" id="PIRSF000171">
    <property type="entry name" value="SDHA_APRA_LASPO"/>
    <property type="match status" value="1"/>
</dbReference>
<dbReference type="InterPro" id="IPR030664">
    <property type="entry name" value="SdhA/FrdA/AprA"/>
</dbReference>
<dbReference type="PANTHER" id="PTHR11632:SF51">
    <property type="entry name" value="SUCCINATE DEHYDROGENASE [UBIQUINONE] FLAVOPROTEIN SUBUNIT, MITOCHONDRIAL"/>
    <property type="match status" value="1"/>
</dbReference>
<dbReference type="InterPro" id="IPR003953">
    <property type="entry name" value="FAD-dep_OxRdtase_2_FAD-bd"/>
</dbReference>
<dbReference type="SUPFAM" id="SSF51905">
    <property type="entry name" value="FAD/NAD(P)-binding domain"/>
    <property type="match status" value="1"/>
</dbReference>
<dbReference type="Pfam" id="PF00890">
    <property type="entry name" value="FAD_binding_2"/>
    <property type="match status" value="1"/>
</dbReference>
<dbReference type="InterPro" id="IPR037099">
    <property type="entry name" value="Fum_R/Succ_DH_flav-like_C_sf"/>
</dbReference>
<dbReference type="AlphaFoldDB" id="A0A6J7DIC4"/>
<evidence type="ECO:0000256" key="3">
    <source>
        <dbReference type="ARBA" id="ARBA00008040"/>
    </source>
</evidence>
<keyword evidence="5" id="KW-0813">Transport</keyword>
<dbReference type="GO" id="GO:0050660">
    <property type="term" value="F:flavin adenine dinucleotide binding"/>
    <property type="evidence" value="ECO:0007669"/>
    <property type="project" value="InterPro"/>
</dbReference>
<evidence type="ECO:0000256" key="4">
    <source>
        <dbReference type="ARBA" id="ARBA00012792"/>
    </source>
</evidence>
<comment type="cofactor">
    <cofactor evidence="1">
        <name>FAD</name>
        <dbReference type="ChEBI" id="CHEBI:57692"/>
    </cofactor>
</comment>
<keyword evidence="7" id="KW-0274">FAD</keyword>
<dbReference type="EC" id="1.3.5.1" evidence="4"/>
<reference evidence="13" key="1">
    <citation type="submission" date="2020-05" db="EMBL/GenBank/DDBJ databases">
        <authorList>
            <person name="Chiriac C."/>
            <person name="Salcher M."/>
            <person name="Ghai R."/>
            <person name="Kavagutti S V."/>
        </authorList>
    </citation>
    <scope>NUCLEOTIDE SEQUENCE</scope>
</reference>
<dbReference type="InterPro" id="IPR036188">
    <property type="entry name" value="FAD/NAD-bd_sf"/>
</dbReference>
<dbReference type="PRINTS" id="PR00368">
    <property type="entry name" value="FADPNR"/>
</dbReference>
<accession>A0A6J7DIC4</accession>
<evidence type="ECO:0000313" key="13">
    <source>
        <dbReference type="EMBL" id="CAB4868604.1"/>
    </source>
</evidence>
<feature type="domain" description="Fumarate reductase/succinate dehydrogenase flavoprotein-like C-terminal" evidence="12">
    <location>
        <begin position="437"/>
        <end position="562"/>
    </location>
</feature>
<evidence type="ECO:0000256" key="10">
    <source>
        <dbReference type="ARBA" id="ARBA00023136"/>
    </source>
</evidence>
<evidence type="ECO:0000256" key="9">
    <source>
        <dbReference type="ARBA" id="ARBA00023002"/>
    </source>
</evidence>
<dbReference type="Gene3D" id="4.10.80.40">
    <property type="entry name" value="succinate dehydrogenase protein domain"/>
    <property type="match status" value="1"/>
</dbReference>
<proteinExistence type="inferred from homology"/>
<protein>
    <recommendedName>
        <fullName evidence="4">succinate dehydrogenase</fullName>
        <ecNumber evidence="4">1.3.5.1</ecNumber>
    </recommendedName>
</protein>
<dbReference type="PANTHER" id="PTHR11632">
    <property type="entry name" value="SUCCINATE DEHYDROGENASE 2 FLAVOPROTEIN SUBUNIT"/>
    <property type="match status" value="1"/>
</dbReference>
<evidence type="ECO:0000256" key="5">
    <source>
        <dbReference type="ARBA" id="ARBA00022448"/>
    </source>
</evidence>
<keyword evidence="6" id="KW-0285">Flavoprotein</keyword>
<gene>
    <name evidence="13" type="ORF">UFOPK3444_00593</name>
</gene>
<organism evidence="13">
    <name type="scientific">freshwater metagenome</name>
    <dbReference type="NCBI Taxonomy" id="449393"/>
    <lineage>
        <taxon>unclassified sequences</taxon>
        <taxon>metagenomes</taxon>
        <taxon>ecological metagenomes</taxon>
    </lineage>
</organism>
<dbReference type="SUPFAM" id="SSF56425">
    <property type="entry name" value="Succinate dehydrogenase/fumarate reductase flavoprotein, catalytic domain"/>
    <property type="match status" value="1"/>
</dbReference>
<dbReference type="InterPro" id="IPR027477">
    <property type="entry name" value="Succ_DH/fumarate_Rdtase_cat_sf"/>
</dbReference>
<dbReference type="GO" id="GO:0022900">
    <property type="term" value="P:electron transport chain"/>
    <property type="evidence" value="ECO:0007669"/>
    <property type="project" value="InterPro"/>
</dbReference>
<feature type="domain" description="FAD-dependent oxidoreductase 2 FAD-binding" evidence="11">
    <location>
        <begin position="5"/>
        <end position="381"/>
    </location>
</feature>
<dbReference type="EMBL" id="CAFBLU010000007">
    <property type="protein sequence ID" value="CAB4868604.1"/>
    <property type="molecule type" value="Genomic_DNA"/>
</dbReference>
<dbReference type="Gene3D" id="3.90.700.10">
    <property type="entry name" value="Succinate dehydrogenase/fumarate reductase flavoprotein, catalytic domain"/>
    <property type="match status" value="1"/>
</dbReference>
<evidence type="ECO:0000256" key="6">
    <source>
        <dbReference type="ARBA" id="ARBA00022630"/>
    </source>
</evidence>
<dbReference type="GO" id="GO:0016020">
    <property type="term" value="C:membrane"/>
    <property type="evidence" value="ECO:0007669"/>
    <property type="project" value="UniProtKB-SubCell"/>
</dbReference>
<dbReference type="SUPFAM" id="SSF46977">
    <property type="entry name" value="Succinate dehydrogenase/fumarate reductase flavoprotein C-terminal domain"/>
    <property type="match status" value="1"/>
</dbReference>
<name>A0A6J7DIC4_9ZZZZ</name>
<keyword evidence="8" id="KW-0249">Electron transport</keyword>
<dbReference type="Gene3D" id="1.20.58.100">
    <property type="entry name" value="Fumarate reductase/succinate dehydrogenase flavoprotein-like, C-terminal domain"/>
    <property type="match status" value="1"/>
</dbReference>
<sequence>MPSHDVLIIGAGLAGQRAALAAAEKGATVAIISKVHPVRSHSVAAAGGINAALNPEDSWESHAFDTVKGSDYLGDQDAIEVMCKEAPNEILWLEHAGVTFHRNDVGQLGTRAFGGASQARTYYVADITGQAILHVLYEQLMKHHEQIDRYEEWFTTELLLDDSGNCVGAVCRNIRDGQLQIFNAKSVILASGGAGQAFKPTTNALICTGDGIAQAYQIGAPLMDMEMIQYHPTTLAENGFLITEGARGEGAHLYNALGERFMEKYAPNKLELASRDVVSRAEQTEINEGRGFPDGTIALDITKVPRKRTLEALREIVNIGRDFAGVDITREPIHIKPGMHYIMGGVKTDVDGQTPINGLYAAGEVACVSVHGGNRLGANSLLDTLIFGRRSGEHAADQALSKAMPSTSHSKIADTQRKFDSILNRDAGGRRISEIKNELGETMNRYAAVYRDQAGLETAHEIVRRLKEEAAVAPVDDKGTVFNQDLLGAVELEYMLDVAECIVVGAKERKESRGAQFRTDFPERNDAEWLKHIDVSRNGDDAPSVTYSPVTITKWEPQERTY</sequence>
<comment type="subcellular location">
    <subcellularLocation>
        <location evidence="2">Membrane</location>
        <topology evidence="2">Peripheral membrane protein</topology>
    </subcellularLocation>
</comment>
<evidence type="ECO:0000256" key="1">
    <source>
        <dbReference type="ARBA" id="ARBA00001974"/>
    </source>
</evidence>
<dbReference type="InterPro" id="IPR014006">
    <property type="entry name" value="Succ_Dhase_FrdA_Gneg"/>
</dbReference>